<dbReference type="EMBL" id="BMOU01000001">
    <property type="protein sequence ID" value="GGN86923.1"/>
    <property type="molecule type" value="Genomic_DNA"/>
</dbReference>
<organism evidence="1 2">
    <name type="scientific">Haloarcula pellucida</name>
    <dbReference type="NCBI Taxonomy" id="1427151"/>
    <lineage>
        <taxon>Archaea</taxon>
        <taxon>Methanobacteriati</taxon>
        <taxon>Methanobacteriota</taxon>
        <taxon>Stenosarchaea group</taxon>
        <taxon>Halobacteria</taxon>
        <taxon>Halobacteriales</taxon>
        <taxon>Haloarculaceae</taxon>
        <taxon>Haloarcula</taxon>
    </lineage>
</organism>
<sequence>MKYRIITAVRRAAPTAIRTMSTNATDNTSDAGTDESARRYAELNIGDEEFVIYDRENHQAWIQSTLSLDVGQLR</sequence>
<reference evidence="1" key="2">
    <citation type="submission" date="2020-09" db="EMBL/GenBank/DDBJ databases">
        <authorList>
            <person name="Sun Q."/>
            <person name="Ohkuma M."/>
        </authorList>
    </citation>
    <scope>NUCLEOTIDE SEQUENCE</scope>
    <source>
        <strain evidence="1">JCM 17820</strain>
    </source>
</reference>
<reference evidence="1" key="1">
    <citation type="journal article" date="2014" name="Int. J. Syst. Evol. Microbiol.">
        <title>Complete genome sequence of Corynebacterium casei LMG S-19264T (=DSM 44701T), isolated from a smear-ripened cheese.</title>
        <authorList>
            <consortium name="US DOE Joint Genome Institute (JGI-PGF)"/>
            <person name="Walter F."/>
            <person name="Albersmeier A."/>
            <person name="Kalinowski J."/>
            <person name="Ruckert C."/>
        </authorList>
    </citation>
    <scope>NUCLEOTIDE SEQUENCE</scope>
    <source>
        <strain evidence="1">JCM 17820</strain>
    </source>
</reference>
<gene>
    <name evidence="1" type="ORF">GCM10009030_05070</name>
</gene>
<dbReference type="AlphaFoldDB" id="A0A830GG50"/>
<comment type="caution">
    <text evidence="1">The sequence shown here is derived from an EMBL/GenBank/DDBJ whole genome shotgun (WGS) entry which is preliminary data.</text>
</comment>
<keyword evidence="2" id="KW-1185">Reference proteome</keyword>
<protein>
    <submittedName>
        <fullName evidence="1">Uncharacterized protein</fullName>
    </submittedName>
</protein>
<proteinExistence type="predicted"/>
<dbReference type="Proteomes" id="UP000605784">
    <property type="component" value="Unassembled WGS sequence"/>
</dbReference>
<name>A0A830GG50_9EURY</name>
<accession>A0A830GG50</accession>
<dbReference type="Pfam" id="PF24018">
    <property type="entry name" value="DUF7331"/>
    <property type="match status" value="1"/>
</dbReference>
<evidence type="ECO:0000313" key="2">
    <source>
        <dbReference type="Proteomes" id="UP000605784"/>
    </source>
</evidence>
<dbReference type="InterPro" id="IPR055755">
    <property type="entry name" value="DUF7331"/>
</dbReference>
<evidence type="ECO:0000313" key="1">
    <source>
        <dbReference type="EMBL" id="GGN86923.1"/>
    </source>
</evidence>